<feature type="transmembrane region" description="Helical" evidence="7">
    <location>
        <begin position="85"/>
        <end position="107"/>
    </location>
</feature>
<comment type="subcellular location">
    <subcellularLocation>
        <location evidence="1 7">Cell membrane</location>
        <topology evidence="1 7">Multi-pass membrane protein</topology>
    </subcellularLocation>
</comment>
<gene>
    <name evidence="8" type="ORF">HA227_01060</name>
</gene>
<evidence type="ECO:0000256" key="5">
    <source>
        <dbReference type="ARBA" id="ARBA00022989"/>
    </source>
</evidence>
<accession>A0A7J4KSL0</accession>
<comment type="caution">
    <text evidence="7">Lacks conserved residue(s) required for the propagation of feature annotation.</text>
</comment>
<dbReference type="Pfam" id="PF01914">
    <property type="entry name" value="MarC"/>
    <property type="match status" value="1"/>
</dbReference>
<evidence type="ECO:0000256" key="7">
    <source>
        <dbReference type="RuleBase" id="RU362048"/>
    </source>
</evidence>
<dbReference type="EMBL" id="DUFJ01000027">
    <property type="protein sequence ID" value="HIH32818.1"/>
    <property type="molecule type" value="Genomic_DNA"/>
</dbReference>
<evidence type="ECO:0000256" key="6">
    <source>
        <dbReference type="ARBA" id="ARBA00023136"/>
    </source>
</evidence>
<dbReference type="InterPro" id="IPR002771">
    <property type="entry name" value="Multi_antbiot-R_MarC"/>
</dbReference>
<evidence type="ECO:0000256" key="1">
    <source>
        <dbReference type="ARBA" id="ARBA00004651"/>
    </source>
</evidence>
<keyword evidence="3" id="KW-1003">Cell membrane</keyword>
<dbReference type="AlphaFoldDB" id="A0A7J4KSL0"/>
<evidence type="ECO:0000313" key="8">
    <source>
        <dbReference type="EMBL" id="HIH32818.1"/>
    </source>
</evidence>
<evidence type="ECO:0000256" key="3">
    <source>
        <dbReference type="ARBA" id="ARBA00022475"/>
    </source>
</evidence>
<keyword evidence="6 7" id="KW-0472">Membrane</keyword>
<feature type="transmembrane region" description="Helical" evidence="7">
    <location>
        <begin position="58"/>
        <end position="79"/>
    </location>
</feature>
<evidence type="ECO:0000256" key="2">
    <source>
        <dbReference type="ARBA" id="ARBA00009784"/>
    </source>
</evidence>
<reference evidence="9" key="1">
    <citation type="journal article" date="2020" name="bioRxiv">
        <title>A rank-normalized archaeal taxonomy based on genome phylogeny resolves widespread incomplete and uneven classifications.</title>
        <authorList>
            <person name="Rinke C."/>
            <person name="Chuvochina M."/>
            <person name="Mussig A.J."/>
            <person name="Chaumeil P.-A."/>
            <person name="Waite D.W."/>
            <person name="Whitman W.B."/>
            <person name="Parks D.H."/>
            <person name="Hugenholtz P."/>
        </authorList>
    </citation>
    <scope>NUCLEOTIDE SEQUENCE [LARGE SCALE GENOMIC DNA]</scope>
</reference>
<dbReference type="GO" id="GO:0005886">
    <property type="term" value="C:plasma membrane"/>
    <property type="evidence" value="ECO:0007669"/>
    <property type="project" value="UniProtKB-SubCell"/>
</dbReference>
<evidence type="ECO:0000256" key="4">
    <source>
        <dbReference type="ARBA" id="ARBA00022692"/>
    </source>
</evidence>
<feature type="transmembrane region" description="Helical" evidence="7">
    <location>
        <begin position="119"/>
        <end position="138"/>
    </location>
</feature>
<keyword evidence="4 7" id="KW-0812">Transmembrane</keyword>
<sequence>MISFIVLLSGNAILELFNTNINDFRVAGGIILLILGVKMALGVSITNPNQLQKNSSKALAAVIGTPLITGPAAITAIIISTSDYGILQTSTAIAIVLAFTLVLLYALSTRSKMKGETAIQVLSTILGLVTIAWGIDFIRTGLLLA</sequence>
<dbReference type="Proteomes" id="UP000527315">
    <property type="component" value="Unassembled WGS sequence"/>
</dbReference>
<feature type="transmembrane region" description="Helical" evidence="7">
    <location>
        <begin position="24"/>
        <end position="46"/>
    </location>
</feature>
<keyword evidence="5 7" id="KW-1133">Transmembrane helix</keyword>
<name>A0A7J4KSL0_9ARCH</name>
<proteinExistence type="inferred from homology"/>
<evidence type="ECO:0000313" key="9">
    <source>
        <dbReference type="Proteomes" id="UP000527315"/>
    </source>
</evidence>
<dbReference type="PANTHER" id="PTHR33508">
    <property type="entry name" value="UPF0056 MEMBRANE PROTEIN YHCE"/>
    <property type="match status" value="1"/>
</dbReference>
<protein>
    <recommendedName>
        <fullName evidence="7">UPF0056 membrane protein</fullName>
    </recommendedName>
</protein>
<comment type="caution">
    <text evidence="8">The sequence shown here is derived from an EMBL/GenBank/DDBJ whole genome shotgun (WGS) entry which is preliminary data.</text>
</comment>
<organism evidence="8 9">
    <name type="scientific">Candidatus Iainarchaeum sp</name>
    <dbReference type="NCBI Taxonomy" id="3101447"/>
    <lineage>
        <taxon>Archaea</taxon>
        <taxon>Candidatus Iainarchaeota</taxon>
        <taxon>Candidatus Iainarchaeia</taxon>
        <taxon>Candidatus Iainarchaeales</taxon>
        <taxon>Candidatus Iainarchaeaceae</taxon>
        <taxon>Candidatus Iainarchaeum</taxon>
    </lineage>
</organism>
<dbReference type="PANTHER" id="PTHR33508:SF1">
    <property type="entry name" value="UPF0056 MEMBRANE PROTEIN YHCE"/>
    <property type="match status" value="1"/>
</dbReference>
<comment type="similarity">
    <text evidence="2 7">Belongs to the UPF0056 (MarC) family.</text>
</comment>